<comment type="subcellular location">
    <subcellularLocation>
        <location evidence="1">Endoplasmic reticulum membrane</location>
        <topology evidence="1">Multi-pass membrane protein</topology>
    </subcellularLocation>
</comment>
<dbReference type="Pfam" id="PF11779">
    <property type="entry name" value="SPT_ssu-like"/>
    <property type="match status" value="1"/>
</dbReference>
<dbReference type="InParanoid" id="A0A7C8IMV4"/>
<dbReference type="Proteomes" id="UP000481858">
    <property type="component" value="Unassembled WGS sequence"/>
</dbReference>
<organism evidence="7 8">
    <name type="scientific">Xylaria multiplex</name>
    <dbReference type="NCBI Taxonomy" id="323545"/>
    <lineage>
        <taxon>Eukaryota</taxon>
        <taxon>Fungi</taxon>
        <taxon>Dikarya</taxon>
        <taxon>Ascomycota</taxon>
        <taxon>Pezizomycotina</taxon>
        <taxon>Sordariomycetes</taxon>
        <taxon>Xylariomycetidae</taxon>
        <taxon>Xylariales</taxon>
        <taxon>Xylariaceae</taxon>
        <taxon>Xylaria</taxon>
    </lineage>
</organism>
<dbReference type="OrthoDB" id="202672at2759"/>
<sequence length="133" mass="14936">MSPTTYHSPYKPTSTSTQFDTFMRSLRLKKYRIEVTYGVYVFTPMEKVVFWTLFCFFFTFISSAIILYTHRSMVFFVRAAASYLDSRALSGNLISHLVAAKHTAAGLVTSAQPHGAEKAVEMINGMAKNSQVA</sequence>
<evidence type="ECO:0000256" key="4">
    <source>
        <dbReference type="ARBA" id="ARBA00022989"/>
    </source>
</evidence>
<gene>
    <name evidence="7" type="ORF">GQX73_g7974</name>
</gene>
<evidence type="ECO:0000313" key="8">
    <source>
        <dbReference type="Proteomes" id="UP000481858"/>
    </source>
</evidence>
<keyword evidence="4 6" id="KW-1133">Transmembrane helix</keyword>
<keyword evidence="8" id="KW-1185">Reference proteome</keyword>
<keyword evidence="5 6" id="KW-0472">Membrane</keyword>
<dbReference type="GO" id="GO:0005789">
    <property type="term" value="C:endoplasmic reticulum membrane"/>
    <property type="evidence" value="ECO:0007669"/>
    <property type="project" value="UniProtKB-SubCell"/>
</dbReference>
<feature type="transmembrane region" description="Helical" evidence="6">
    <location>
        <begin position="48"/>
        <end position="68"/>
    </location>
</feature>
<dbReference type="EMBL" id="WUBL01000111">
    <property type="protein sequence ID" value="KAF2965578.1"/>
    <property type="molecule type" value="Genomic_DNA"/>
</dbReference>
<evidence type="ECO:0000256" key="3">
    <source>
        <dbReference type="ARBA" id="ARBA00022824"/>
    </source>
</evidence>
<comment type="caution">
    <text evidence="7">The sequence shown here is derived from an EMBL/GenBank/DDBJ whole genome shotgun (WGS) entry which is preliminary data.</text>
</comment>
<proteinExistence type="predicted"/>
<evidence type="ECO:0000256" key="6">
    <source>
        <dbReference type="SAM" id="Phobius"/>
    </source>
</evidence>
<dbReference type="InterPro" id="IPR024512">
    <property type="entry name" value="Ser_palmitoyltrfase_ssu-like"/>
</dbReference>
<dbReference type="AlphaFoldDB" id="A0A7C8IMV4"/>
<reference evidence="7 8" key="1">
    <citation type="submission" date="2019-12" db="EMBL/GenBank/DDBJ databases">
        <title>Draft genome sequence of the ascomycete Xylaria multiplex DSM 110363.</title>
        <authorList>
            <person name="Buettner E."/>
            <person name="Kellner H."/>
        </authorList>
    </citation>
    <scope>NUCLEOTIDE SEQUENCE [LARGE SCALE GENOMIC DNA]</scope>
    <source>
        <strain evidence="7 8">DSM 110363</strain>
    </source>
</reference>
<accession>A0A7C8IMV4</accession>
<evidence type="ECO:0000256" key="2">
    <source>
        <dbReference type="ARBA" id="ARBA00022692"/>
    </source>
</evidence>
<evidence type="ECO:0000256" key="5">
    <source>
        <dbReference type="ARBA" id="ARBA00023136"/>
    </source>
</evidence>
<protein>
    <submittedName>
        <fullName evidence="7">Uncharacterized protein</fullName>
    </submittedName>
</protein>
<keyword evidence="2 6" id="KW-0812">Transmembrane</keyword>
<evidence type="ECO:0000313" key="7">
    <source>
        <dbReference type="EMBL" id="KAF2965578.1"/>
    </source>
</evidence>
<name>A0A7C8IMV4_9PEZI</name>
<evidence type="ECO:0000256" key="1">
    <source>
        <dbReference type="ARBA" id="ARBA00004477"/>
    </source>
</evidence>
<keyword evidence="3" id="KW-0256">Endoplasmic reticulum</keyword>